<keyword evidence="6 7" id="KW-0998">Cell outer membrane</keyword>
<evidence type="ECO:0000256" key="1">
    <source>
        <dbReference type="ARBA" id="ARBA00004571"/>
    </source>
</evidence>
<evidence type="ECO:0000313" key="12">
    <source>
        <dbReference type="Proteomes" id="UP000627292"/>
    </source>
</evidence>
<dbReference type="InterPro" id="IPR023997">
    <property type="entry name" value="TonB-dep_OMP_SusC/RagA_CS"/>
</dbReference>
<proteinExistence type="inferred from homology"/>
<evidence type="ECO:0000256" key="3">
    <source>
        <dbReference type="ARBA" id="ARBA00022452"/>
    </source>
</evidence>
<feature type="domain" description="TonB-dependent receptor plug" evidence="10">
    <location>
        <begin position="221"/>
        <end position="352"/>
    </location>
</feature>
<dbReference type="SUPFAM" id="SSF56935">
    <property type="entry name" value="Porins"/>
    <property type="match status" value="1"/>
</dbReference>
<evidence type="ECO:0000256" key="8">
    <source>
        <dbReference type="SAM" id="MobiDB-lite"/>
    </source>
</evidence>
<dbReference type="GO" id="GO:0009279">
    <property type="term" value="C:cell outer membrane"/>
    <property type="evidence" value="ECO:0007669"/>
    <property type="project" value="UniProtKB-SubCell"/>
</dbReference>
<keyword evidence="5 7" id="KW-0472">Membrane</keyword>
<dbReference type="Proteomes" id="UP000627292">
    <property type="component" value="Unassembled WGS sequence"/>
</dbReference>
<dbReference type="SUPFAM" id="SSF49464">
    <property type="entry name" value="Carboxypeptidase regulatory domain-like"/>
    <property type="match status" value="1"/>
</dbReference>
<reference evidence="11" key="1">
    <citation type="journal article" date="2014" name="Int. J. Syst. Evol. Microbiol.">
        <title>Complete genome sequence of Corynebacterium casei LMG S-19264T (=DSM 44701T), isolated from a smear-ripened cheese.</title>
        <authorList>
            <consortium name="US DOE Joint Genome Institute (JGI-PGF)"/>
            <person name="Walter F."/>
            <person name="Albersmeier A."/>
            <person name="Kalinowski J."/>
            <person name="Ruckert C."/>
        </authorList>
    </citation>
    <scope>NUCLEOTIDE SEQUENCE</scope>
    <source>
        <strain evidence="11">CGMCC 1.15290</strain>
    </source>
</reference>
<dbReference type="NCBIfam" id="TIGR04057">
    <property type="entry name" value="SusC_RagA_signa"/>
    <property type="match status" value="1"/>
</dbReference>
<evidence type="ECO:0000256" key="6">
    <source>
        <dbReference type="ARBA" id="ARBA00023237"/>
    </source>
</evidence>
<dbReference type="AlphaFoldDB" id="A0A917IL59"/>
<keyword evidence="2 7" id="KW-0813">Transport</keyword>
<feature type="region of interest" description="Disordered" evidence="8">
    <location>
        <begin position="913"/>
        <end position="935"/>
    </location>
</feature>
<dbReference type="InterPro" id="IPR023996">
    <property type="entry name" value="TonB-dep_OMP_SusC/RagA"/>
</dbReference>
<comment type="caution">
    <text evidence="11">The sequence shown here is derived from an EMBL/GenBank/DDBJ whole genome shotgun (WGS) entry which is preliminary data.</text>
</comment>
<dbReference type="InterPro" id="IPR012910">
    <property type="entry name" value="Plug_dom"/>
</dbReference>
<dbReference type="NCBIfam" id="TIGR04056">
    <property type="entry name" value="OMP_RagA_SusC"/>
    <property type="match status" value="1"/>
</dbReference>
<comment type="similarity">
    <text evidence="7">Belongs to the TonB-dependent receptor family.</text>
</comment>
<evidence type="ECO:0000256" key="7">
    <source>
        <dbReference type="PROSITE-ProRule" id="PRU01360"/>
    </source>
</evidence>
<dbReference type="Gene3D" id="2.60.40.1120">
    <property type="entry name" value="Carboxypeptidase-like, regulatory domain"/>
    <property type="match status" value="1"/>
</dbReference>
<evidence type="ECO:0000313" key="11">
    <source>
        <dbReference type="EMBL" id="GGH56783.1"/>
    </source>
</evidence>
<keyword evidence="9" id="KW-0732">Signal</keyword>
<sequence>MRISLSSLALVLCFLSFAREGNGQSMDQKITVSFRNTPLKQAILQLEALTGFGFTYRSSDIEGKELVNYSVTNAPFSTVLYAMLKARSLTFVEKDGTILIKKALTGMADEKVVITSVAWTPIDTTVKGYYVLKGRVVSTEREEPIANATVAVTQSGYGTVTDADGYFSLRIPAGVKLISFSHVNYNGVGLAPNERNMLVRLTPHTQMMSATVTTGLFKRPKENFTGSATTISGDQLKQVNMVNPLQALKVFDPSVRIPDNVQFGSDPNRLPNITLRGTNSFPQVTTATNGASGADFMANYGTNPNQPLFILDGFEVSLQKIYDLDINRIANFTILKDAAATSVYGSRAANGVIIVDTKQPAPGKLRVNYSGMMQVAAPDLTVYNLLNAREKLEVERLGGLYNEYATGQRPDGDAVLRQTYAGRLSAIDRGVNTYWLAQPVRTGFGQRHSVYIDGGDNYIRYGLELGYNNNAGVMKNSNRRNYMVGMNISYRYRGLLFKNVLSVEYNKATNSNYGNFSEYTRLNPYWSPYDSTGKIARILEIVRDPLNPTAGFTNYFNPLYNSTLNTINTSQYTNLINQTNLEWNIGSGFRLTGRMGITRQTDQSDLFLPAQHTSFDTVADFTRRGSYKRGNGSFFSYDGSMQLDYSKIIGRGQLYATAGAGIAQTNSDATTLQVLGFPNQRLDQLVFGNAYPADSRPSGNNTVTRRFSSFVNGSYSYLGRYQADVSISADGSSQFGTDKRVAPFWSAGLSWNLHKEAFVKAAAFADVLRLRATLGTTGSNRFEPFQGITSYTYYTDQNYRGQVGAVLAGYGNTNLQWQQTLKRNIGVDMTLFKSRMNIRFDIYRENTSSLILDITTPPSVGVNSYKENVGELENNGYEFTMNYFVIKQDRKRLFWSVFANGAHNADRIKSISNSLKKQNEENDKNSTNTSSADYNKQVSPQYRFQEGQSVNAIWAVPSLGIDPSNGREVFRKLDGSLTYDWNARDKVITGNEIPELQGNFGTNLSYKGWALGVYFSYQLGAKMYNQTLADRVENANLTWQVDRRVLEGRWKQPGDVTFYKGLVFDNGREVTGSTYVTSRFVQTNNFVNLTSVSLSYQVPDKLTKMLRLQNTRFTLLANDVKRWSSITVERGLDYPFARNFTLNLSTSF</sequence>
<dbReference type="InterPro" id="IPR039426">
    <property type="entry name" value="TonB-dep_rcpt-like"/>
</dbReference>
<evidence type="ECO:0000256" key="4">
    <source>
        <dbReference type="ARBA" id="ARBA00022692"/>
    </source>
</evidence>
<evidence type="ECO:0000256" key="9">
    <source>
        <dbReference type="SAM" id="SignalP"/>
    </source>
</evidence>
<dbReference type="Pfam" id="PF07715">
    <property type="entry name" value="Plug"/>
    <property type="match status" value="1"/>
</dbReference>
<keyword evidence="4 7" id="KW-0812">Transmembrane</keyword>
<gene>
    <name evidence="11" type="ORF">GCM10011379_00760</name>
</gene>
<dbReference type="Pfam" id="PF13715">
    <property type="entry name" value="CarbopepD_reg_2"/>
    <property type="match status" value="1"/>
</dbReference>
<accession>A0A917IL59</accession>
<dbReference type="EMBL" id="BMIB01000001">
    <property type="protein sequence ID" value="GGH56783.1"/>
    <property type="molecule type" value="Genomic_DNA"/>
</dbReference>
<evidence type="ECO:0000256" key="2">
    <source>
        <dbReference type="ARBA" id="ARBA00022448"/>
    </source>
</evidence>
<evidence type="ECO:0000256" key="5">
    <source>
        <dbReference type="ARBA" id="ARBA00023136"/>
    </source>
</evidence>
<reference evidence="11" key="2">
    <citation type="submission" date="2020-09" db="EMBL/GenBank/DDBJ databases">
        <authorList>
            <person name="Sun Q."/>
            <person name="Zhou Y."/>
        </authorList>
    </citation>
    <scope>NUCLEOTIDE SEQUENCE</scope>
    <source>
        <strain evidence="11">CGMCC 1.15290</strain>
    </source>
</reference>
<dbReference type="RefSeq" id="WP_309788980.1">
    <property type="nucleotide sequence ID" value="NZ_JAVDQE010000001.1"/>
</dbReference>
<dbReference type="InterPro" id="IPR008969">
    <property type="entry name" value="CarboxyPept-like_regulatory"/>
</dbReference>
<dbReference type="Gene3D" id="2.170.130.10">
    <property type="entry name" value="TonB-dependent receptor, plug domain"/>
    <property type="match status" value="1"/>
</dbReference>
<name>A0A917IL59_9BACT</name>
<evidence type="ECO:0000259" key="10">
    <source>
        <dbReference type="Pfam" id="PF07715"/>
    </source>
</evidence>
<dbReference type="InterPro" id="IPR037066">
    <property type="entry name" value="Plug_dom_sf"/>
</dbReference>
<comment type="subcellular location">
    <subcellularLocation>
        <location evidence="1 7">Cell outer membrane</location>
        <topology evidence="1 7">Multi-pass membrane protein</topology>
    </subcellularLocation>
</comment>
<dbReference type="Gene3D" id="2.40.170.20">
    <property type="entry name" value="TonB-dependent receptor, beta-barrel domain"/>
    <property type="match status" value="1"/>
</dbReference>
<organism evidence="11 12">
    <name type="scientific">Filimonas zeae</name>
    <dbReference type="NCBI Taxonomy" id="1737353"/>
    <lineage>
        <taxon>Bacteria</taxon>
        <taxon>Pseudomonadati</taxon>
        <taxon>Bacteroidota</taxon>
        <taxon>Chitinophagia</taxon>
        <taxon>Chitinophagales</taxon>
        <taxon>Chitinophagaceae</taxon>
        <taxon>Filimonas</taxon>
    </lineage>
</organism>
<feature type="chain" id="PRO_5037135290" evidence="9">
    <location>
        <begin position="19"/>
        <end position="1148"/>
    </location>
</feature>
<keyword evidence="12" id="KW-1185">Reference proteome</keyword>
<dbReference type="PROSITE" id="PS52016">
    <property type="entry name" value="TONB_DEPENDENT_REC_3"/>
    <property type="match status" value="1"/>
</dbReference>
<keyword evidence="3 7" id="KW-1134">Transmembrane beta strand</keyword>
<feature type="signal peptide" evidence="9">
    <location>
        <begin position="1"/>
        <end position="18"/>
    </location>
</feature>
<dbReference type="InterPro" id="IPR036942">
    <property type="entry name" value="Beta-barrel_TonB_sf"/>
</dbReference>
<protein>
    <submittedName>
        <fullName evidence="11">SusC/RagA family TonB-linked outer membrane protein</fullName>
    </submittedName>
</protein>
<feature type="compositionally biased region" description="Polar residues" evidence="8">
    <location>
        <begin position="925"/>
        <end position="935"/>
    </location>
</feature>